<gene>
    <name evidence="1" type="ORF">E6W36_11395</name>
</gene>
<dbReference type="KEGG" id="hgn:E6W36_11395"/>
<dbReference type="RefSeq" id="WP_222872731.1">
    <property type="nucleotide sequence ID" value="NZ_CP039704.1"/>
</dbReference>
<sequence length="73" mass="7802">MFDAALEPFLNVEDTALSEQLLETPTMMFGLGGASLAMRQPIPVSGVVSAPWGTPLRVSGTVEATYFDRPKTS</sequence>
<organism evidence="1 2">
    <name type="scientific">Hankyongella ginsenosidimutans</name>
    <dbReference type="NCBI Taxonomy" id="1763828"/>
    <lineage>
        <taxon>Bacteria</taxon>
        <taxon>Pseudomonadati</taxon>
        <taxon>Pseudomonadota</taxon>
        <taxon>Alphaproteobacteria</taxon>
        <taxon>Sphingomonadales</taxon>
        <taxon>Sphingomonadaceae</taxon>
        <taxon>Hankyongella</taxon>
    </lineage>
</organism>
<evidence type="ECO:0000313" key="2">
    <source>
        <dbReference type="Proteomes" id="UP000298714"/>
    </source>
</evidence>
<dbReference type="Proteomes" id="UP000298714">
    <property type="component" value="Chromosome"/>
</dbReference>
<dbReference type="AlphaFoldDB" id="A0A4D7BWW5"/>
<proteinExistence type="predicted"/>
<evidence type="ECO:0000313" key="1">
    <source>
        <dbReference type="EMBL" id="QCI79889.1"/>
    </source>
</evidence>
<dbReference type="EMBL" id="CP039704">
    <property type="protein sequence ID" value="QCI79889.1"/>
    <property type="molecule type" value="Genomic_DNA"/>
</dbReference>
<name>A0A4D7BWW5_9SPHN</name>
<accession>A0A4D7BWW5</accession>
<reference evidence="2" key="1">
    <citation type="submission" date="2019-04" db="EMBL/GenBank/DDBJ databases">
        <title>Complete genome sequence of Sphingomonas sp. W1-2-3.</title>
        <authorList>
            <person name="Im W.T."/>
        </authorList>
    </citation>
    <scope>NUCLEOTIDE SEQUENCE [LARGE SCALE GENOMIC DNA]</scope>
    <source>
        <strain evidence="2">W1-2-3</strain>
    </source>
</reference>
<keyword evidence="2" id="KW-1185">Reference proteome</keyword>
<protein>
    <submittedName>
        <fullName evidence="1">Uncharacterized protein</fullName>
    </submittedName>
</protein>